<protein>
    <submittedName>
        <fullName evidence="1">Uncharacterized protein</fullName>
    </submittedName>
</protein>
<gene>
    <name evidence="1" type="ORF">H6P81_011869</name>
</gene>
<evidence type="ECO:0000313" key="2">
    <source>
        <dbReference type="Proteomes" id="UP000825729"/>
    </source>
</evidence>
<accession>A0AAV7EDA7</accession>
<reference evidence="1 2" key="1">
    <citation type="submission" date="2021-07" db="EMBL/GenBank/DDBJ databases">
        <title>The Aristolochia fimbriata genome: insights into angiosperm evolution, floral development and chemical biosynthesis.</title>
        <authorList>
            <person name="Jiao Y."/>
        </authorList>
    </citation>
    <scope>NUCLEOTIDE SEQUENCE [LARGE SCALE GENOMIC DNA]</scope>
    <source>
        <strain evidence="1">IBCAS-2021</strain>
        <tissue evidence="1">Leaf</tissue>
    </source>
</reference>
<dbReference type="EMBL" id="JAINDJ010000005">
    <property type="protein sequence ID" value="KAG9445741.1"/>
    <property type="molecule type" value="Genomic_DNA"/>
</dbReference>
<comment type="caution">
    <text evidence="1">The sequence shown here is derived from an EMBL/GenBank/DDBJ whole genome shotgun (WGS) entry which is preliminary data.</text>
</comment>
<proteinExistence type="predicted"/>
<dbReference type="AlphaFoldDB" id="A0AAV7EDA7"/>
<keyword evidence="2" id="KW-1185">Reference proteome</keyword>
<organism evidence="1 2">
    <name type="scientific">Aristolochia fimbriata</name>
    <name type="common">White veined hardy Dutchman's pipe vine</name>
    <dbReference type="NCBI Taxonomy" id="158543"/>
    <lineage>
        <taxon>Eukaryota</taxon>
        <taxon>Viridiplantae</taxon>
        <taxon>Streptophyta</taxon>
        <taxon>Embryophyta</taxon>
        <taxon>Tracheophyta</taxon>
        <taxon>Spermatophyta</taxon>
        <taxon>Magnoliopsida</taxon>
        <taxon>Magnoliidae</taxon>
        <taxon>Piperales</taxon>
        <taxon>Aristolochiaceae</taxon>
        <taxon>Aristolochia</taxon>
    </lineage>
</organism>
<dbReference type="Proteomes" id="UP000825729">
    <property type="component" value="Unassembled WGS sequence"/>
</dbReference>
<sequence>MYCSDSLFLVSQFSILTYDFGTSVSVSLSLSTGIFGVGWESSPATRTARGWAVSSLDRKRRSKAAFVAFRFYHCHMNPSPSPSGRLRNLLRIDTSRLLSPIKGGFFLALYRD</sequence>
<name>A0AAV7EDA7_ARIFI</name>
<evidence type="ECO:0000313" key="1">
    <source>
        <dbReference type="EMBL" id="KAG9445741.1"/>
    </source>
</evidence>